<dbReference type="CDD" id="cd03397">
    <property type="entry name" value="PAP2_acid_phosphatase"/>
    <property type="match status" value="1"/>
</dbReference>
<dbReference type="PROSITE" id="PS01157">
    <property type="entry name" value="ACID_PHOSPH_CL_A"/>
    <property type="match status" value="1"/>
</dbReference>
<evidence type="ECO:0000256" key="9">
    <source>
        <dbReference type="SAM" id="SignalP"/>
    </source>
</evidence>
<reference evidence="11 12" key="1">
    <citation type="submission" date="2018-09" db="EMBL/GenBank/DDBJ databases">
        <title>Draft genome of a novel serratia sp. strain with antifungal activity.</title>
        <authorList>
            <person name="Dichmann S.I."/>
            <person name="Park B.P."/>
            <person name="Pathiraja D."/>
            <person name="Choi I.-G."/>
            <person name="Stougaard P."/>
            <person name="Hennessy R.C."/>
        </authorList>
    </citation>
    <scope>NUCLEOTIDE SEQUENCE [LARGE SCALE GENOMIC DNA]</scope>
    <source>
        <strain evidence="11 12">S40</strain>
    </source>
</reference>
<evidence type="ECO:0000256" key="2">
    <source>
        <dbReference type="ARBA" id="ARBA00004418"/>
    </source>
</evidence>
<comment type="caution">
    <text evidence="11">The sequence shown here is derived from an EMBL/GenBank/DDBJ whole genome shotgun (WGS) entry which is preliminary data.</text>
</comment>
<dbReference type="Pfam" id="PF01569">
    <property type="entry name" value="PAP2"/>
    <property type="match status" value="1"/>
</dbReference>
<keyword evidence="5 9" id="KW-0732">Signal</keyword>
<feature type="signal peptide" evidence="9">
    <location>
        <begin position="1"/>
        <end position="20"/>
    </location>
</feature>
<protein>
    <recommendedName>
        <fullName evidence="4 8">Acid phosphatase</fullName>
        <ecNumber evidence="4 8">3.1.3.2</ecNumber>
    </recommendedName>
</protein>
<keyword evidence="7 8" id="KW-0378">Hydrolase</keyword>
<dbReference type="PRINTS" id="PR00483">
    <property type="entry name" value="BACPHPHTASE"/>
</dbReference>
<feature type="chain" id="PRO_5041693575" description="Acid phosphatase" evidence="9">
    <location>
        <begin position="21"/>
        <end position="244"/>
    </location>
</feature>
<dbReference type="GO" id="GO:0030288">
    <property type="term" value="C:outer membrane-bounded periplasmic space"/>
    <property type="evidence" value="ECO:0007669"/>
    <property type="project" value="InterPro"/>
</dbReference>
<organism evidence="11 12">
    <name type="scientific">Serratia inhibens</name>
    <dbReference type="NCBI Taxonomy" id="2338073"/>
    <lineage>
        <taxon>Bacteria</taxon>
        <taxon>Pseudomonadati</taxon>
        <taxon>Pseudomonadota</taxon>
        <taxon>Gammaproteobacteria</taxon>
        <taxon>Enterobacterales</taxon>
        <taxon>Yersiniaceae</taxon>
        <taxon>Serratia</taxon>
    </lineage>
</organism>
<dbReference type="SMART" id="SM00014">
    <property type="entry name" value="acidPPc"/>
    <property type="match status" value="1"/>
</dbReference>
<gene>
    <name evidence="11" type="ORF">D4100_15715</name>
</gene>
<name>A0AA93BW49_9GAMM</name>
<keyword evidence="6" id="KW-0574">Periplasm</keyword>
<evidence type="ECO:0000256" key="3">
    <source>
        <dbReference type="ARBA" id="ARBA00009017"/>
    </source>
</evidence>
<dbReference type="GO" id="GO:0003993">
    <property type="term" value="F:acid phosphatase activity"/>
    <property type="evidence" value="ECO:0007669"/>
    <property type="project" value="UniProtKB-EC"/>
</dbReference>
<evidence type="ECO:0000256" key="4">
    <source>
        <dbReference type="ARBA" id="ARBA00012646"/>
    </source>
</evidence>
<dbReference type="RefSeq" id="WP_119804742.1">
    <property type="nucleotide sequence ID" value="NZ_QYYG01000004.1"/>
</dbReference>
<dbReference type="EC" id="3.1.3.2" evidence="4 8"/>
<dbReference type="PIRSF" id="PIRSF000897">
    <property type="entry name" value="Acid_Ptase_ClsA"/>
    <property type="match status" value="1"/>
</dbReference>
<evidence type="ECO:0000256" key="1">
    <source>
        <dbReference type="ARBA" id="ARBA00000032"/>
    </source>
</evidence>
<accession>A0AA93BW49</accession>
<dbReference type="InterPro" id="IPR036938">
    <property type="entry name" value="PAP2/HPO_sf"/>
</dbReference>
<feature type="domain" description="Phosphatidic acid phosphatase type 2/haloperoxidase" evidence="10">
    <location>
        <begin position="112"/>
        <end position="223"/>
    </location>
</feature>
<dbReference type="InterPro" id="IPR001011">
    <property type="entry name" value="Acid_Pase_classA_bac"/>
</dbReference>
<evidence type="ECO:0000259" key="10">
    <source>
        <dbReference type="SMART" id="SM00014"/>
    </source>
</evidence>
<dbReference type="SUPFAM" id="SSF48317">
    <property type="entry name" value="Acid phosphatase/Vanadium-dependent haloperoxidase"/>
    <property type="match status" value="1"/>
</dbReference>
<dbReference type="EMBL" id="QYYG01000004">
    <property type="protein sequence ID" value="RJF55097.1"/>
    <property type="molecule type" value="Genomic_DNA"/>
</dbReference>
<evidence type="ECO:0000313" key="12">
    <source>
        <dbReference type="Proteomes" id="UP000284338"/>
    </source>
</evidence>
<dbReference type="InterPro" id="IPR018296">
    <property type="entry name" value="Acid_Pase_classA_bac_CS"/>
</dbReference>
<evidence type="ECO:0000256" key="7">
    <source>
        <dbReference type="ARBA" id="ARBA00022801"/>
    </source>
</evidence>
<sequence length="244" mass="26768">MKKILLAALTSAALTQFSFAAKDVTTQPEVYFLQESQSIDSLALLPPPPAMDSIDFLNDKAQYDAGKIVRNTARGKQAYDDAHVAGDGVAAAFSNAFGVEITQQKTPELYRLVMKMREDAGDLATRSAKNHYMRIRPFAFYNESTCRPDEESSLSKNGSYPSGHTTIGWATALVLAEINPARQGEILQRGYDMGQSRVICGYHWQSDVTAARMVASAIVARLHAEPTFAALLQKAKDEFNGLKK</sequence>
<evidence type="ECO:0000313" key="11">
    <source>
        <dbReference type="EMBL" id="RJF55097.1"/>
    </source>
</evidence>
<evidence type="ECO:0000256" key="5">
    <source>
        <dbReference type="ARBA" id="ARBA00022729"/>
    </source>
</evidence>
<keyword evidence="12" id="KW-1185">Reference proteome</keyword>
<comment type="catalytic activity">
    <reaction evidence="1 8">
        <text>a phosphate monoester + H2O = an alcohol + phosphate</text>
        <dbReference type="Rhea" id="RHEA:15017"/>
        <dbReference type="ChEBI" id="CHEBI:15377"/>
        <dbReference type="ChEBI" id="CHEBI:30879"/>
        <dbReference type="ChEBI" id="CHEBI:43474"/>
        <dbReference type="ChEBI" id="CHEBI:67140"/>
        <dbReference type="EC" id="3.1.3.2"/>
    </reaction>
</comment>
<dbReference type="Gene3D" id="1.20.144.10">
    <property type="entry name" value="Phosphatidic acid phosphatase type 2/haloperoxidase"/>
    <property type="match status" value="1"/>
</dbReference>
<dbReference type="AlphaFoldDB" id="A0AA93BW49"/>
<evidence type="ECO:0000256" key="6">
    <source>
        <dbReference type="ARBA" id="ARBA00022764"/>
    </source>
</evidence>
<dbReference type="InterPro" id="IPR000326">
    <property type="entry name" value="PAP2/HPO"/>
</dbReference>
<proteinExistence type="inferred from homology"/>
<comment type="similarity">
    <text evidence="3 8">Belongs to the class A bacterial acid phosphatase family.</text>
</comment>
<dbReference type="Proteomes" id="UP000284338">
    <property type="component" value="Unassembled WGS sequence"/>
</dbReference>
<comment type="subcellular location">
    <subcellularLocation>
        <location evidence="2">Periplasm</location>
    </subcellularLocation>
</comment>
<evidence type="ECO:0000256" key="8">
    <source>
        <dbReference type="PIRNR" id="PIRNR000897"/>
    </source>
</evidence>